<feature type="region of interest" description="Disordered" evidence="1">
    <location>
        <begin position="89"/>
        <end position="164"/>
    </location>
</feature>
<protein>
    <submittedName>
        <fullName evidence="2">Uncharacterized protein</fullName>
    </submittedName>
</protein>
<dbReference type="AlphaFoldDB" id="A0AAV7VNM1"/>
<accession>A0AAV7VNM1</accession>
<gene>
    <name evidence="2" type="ORF">NDU88_006087</name>
</gene>
<organism evidence="2 3">
    <name type="scientific">Pleurodeles waltl</name>
    <name type="common">Iberian ribbed newt</name>
    <dbReference type="NCBI Taxonomy" id="8319"/>
    <lineage>
        <taxon>Eukaryota</taxon>
        <taxon>Metazoa</taxon>
        <taxon>Chordata</taxon>
        <taxon>Craniata</taxon>
        <taxon>Vertebrata</taxon>
        <taxon>Euteleostomi</taxon>
        <taxon>Amphibia</taxon>
        <taxon>Batrachia</taxon>
        <taxon>Caudata</taxon>
        <taxon>Salamandroidea</taxon>
        <taxon>Salamandridae</taxon>
        <taxon>Pleurodelinae</taxon>
        <taxon>Pleurodeles</taxon>
    </lineage>
</organism>
<evidence type="ECO:0000313" key="2">
    <source>
        <dbReference type="EMBL" id="KAJ1202287.1"/>
    </source>
</evidence>
<keyword evidence="3" id="KW-1185">Reference proteome</keyword>
<evidence type="ECO:0000256" key="1">
    <source>
        <dbReference type="SAM" id="MobiDB-lite"/>
    </source>
</evidence>
<comment type="caution">
    <text evidence="2">The sequence shown here is derived from an EMBL/GenBank/DDBJ whole genome shotgun (WGS) entry which is preliminary data.</text>
</comment>
<proteinExistence type="predicted"/>
<evidence type="ECO:0000313" key="3">
    <source>
        <dbReference type="Proteomes" id="UP001066276"/>
    </source>
</evidence>
<reference evidence="2" key="1">
    <citation type="journal article" date="2022" name="bioRxiv">
        <title>Sequencing and chromosome-scale assembly of the giantPleurodeles waltlgenome.</title>
        <authorList>
            <person name="Brown T."/>
            <person name="Elewa A."/>
            <person name="Iarovenko S."/>
            <person name="Subramanian E."/>
            <person name="Araus A.J."/>
            <person name="Petzold A."/>
            <person name="Susuki M."/>
            <person name="Suzuki K.-i.T."/>
            <person name="Hayashi T."/>
            <person name="Toyoda A."/>
            <person name="Oliveira C."/>
            <person name="Osipova E."/>
            <person name="Leigh N.D."/>
            <person name="Simon A."/>
            <person name="Yun M.H."/>
        </authorList>
    </citation>
    <scope>NUCLEOTIDE SEQUENCE</scope>
    <source>
        <strain evidence="2">20211129_DDA</strain>
        <tissue evidence="2">Liver</tissue>
    </source>
</reference>
<feature type="region of interest" description="Disordered" evidence="1">
    <location>
        <begin position="18"/>
        <end position="45"/>
    </location>
</feature>
<dbReference type="EMBL" id="JANPWB010000003">
    <property type="protein sequence ID" value="KAJ1202287.1"/>
    <property type="molecule type" value="Genomic_DNA"/>
</dbReference>
<name>A0AAV7VNM1_PLEWA</name>
<dbReference type="Proteomes" id="UP001066276">
    <property type="component" value="Chromosome 2_1"/>
</dbReference>
<sequence length="171" mass="17941">MGSMALCCCPLGPGLGSTISPPGGRPNRRQNNSVPSSDLYGPTQPCSHAAHQLPFVLCPALLVDAQGPRGSTYTMVGFVIMPPARGAVHKTGWTDPSRQRTPQPEDLSPPASIRPCEGLSFRRPSGREGRAPPPQEARHACRVPDLGVRRGRGQPGLQAAGDLPPACLAVV</sequence>